<accession>A0A239B539</accession>
<evidence type="ECO:0000256" key="2">
    <source>
        <dbReference type="SAM" id="Phobius"/>
    </source>
</evidence>
<gene>
    <name evidence="3" type="ORF">SAMN06264365_108305</name>
</gene>
<reference evidence="3 4" key="1">
    <citation type="submission" date="2017-06" db="EMBL/GenBank/DDBJ databases">
        <authorList>
            <person name="Kim H.J."/>
            <person name="Triplett B.A."/>
        </authorList>
    </citation>
    <scope>NUCLEOTIDE SEQUENCE [LARGE SCALE GENOMIC DNA]</scope>
    <source>
        <strain evidence="3 4">DSM 43151</strain>
    </source>
</reference>
<dbReference type="Proteomes" id="UP000198415">
    <property type="component" value="Unassembled WGS sequence"/>
</dbReference>
<name>A0A239B539_9ACTN</name>
<dbReference type="AlphaFoldDB" id="A0A239B539"/>
<protein>
    <submittedName>
        <fullName evidence="3">Uncharacterized protein</fullName>
    </submittedName>
</protein>
<sequence length="329" mass="32923">MTRRFRYRMTALVAGGLIFGVPLLIPGAASADPAEPSSRRATFDGGVLGLTCGSKPRVEKMTVPEESAVQVVNRTGHDARLEVGGEPKGVIPADGATEVLFRRGTTPVRLTPTCASPSDPVPMLVTAVPSTAATLTKPTPSDSDATSRTPAASGSSKQAPASGSALPDTSSPDSRPARPTQATSQVGLQKPDAESQAARAKTVGGAPAAPLGDADQQIKSMIAGTSEAGDPTFAGMPPGDGKALLPADRALAGLTATDLAAPVSAGPLAGQSDEPVAAPAVEEVAAIEPLRTGRPIGLLGLVAIVCALGVLAAAIRAIVSQRASRSNLA</sequence>
<feature type="region of interest" description="Disordered" evidence="1">
    <location>
        <begin position="133"/>
        <end position="212"/>
    </location>
</feature>
<feature type="transmembrane region" description="Helical" evidence="2">
    <location>
        <begin position="296"/>
        <end position="319"/>
    </location>
</feature>
<proteinExistence type="predicted"/>
<keyword evidence="4" id="KW-1185">Reference proteome</keyword>
<dbReference type="OrthoDB" id="3383382at2"/>
<feature type="compositionally biased region" description="Polar residues" evidence="1">
    <location>
        <begin position="133"/>
        <end position="173"/>
    </location>
</feature>
<evidence type="ECO:0000313" key="4">
    <source>
        <dbReference type="Proteomes" id="UP000198415"/>
    </source>
</evidence>
<dbReference type="EMBL" id="FZNR01000008">
    <property type="protein sequence ID" value="SNS02334.1"/>
    <property type="molecule type" value="Genomic_DNA"/>
</dbReference>
<keyword evidence="2" id="KW-0472">Membrane</keyword>
<evidence type="ECO:0000313" key="3">
    <source>
        <dbReference type="EMBL" id="SNS02334.1"/>
    </source>
</evidence>
<organism evidence="3 4">
    <name type="scientific">Actinoplanes regularis</name>
    <dbReference type="NCBI Taxonomy" id="52697"/>
    <lineage>
        <taxon>Bacteria</taxon>
        <taxon>Bacillati</taxon>
        <taxon>Actinomycetota</taxon>
        <taxon>Actinomycetes</taxon>
        <taxon>Micromonosporales</taxon>
        <taxon>Micromonosporaceae</taxon>
        <taxon>Actinoplanes</taxon>
    </lineage>
</organism>
<keyword evidence="2" id="KW-1133">Transmembrane helix</keyword>
<keyword evidence="2" id="KW-0812">Transmembrane</keyword>
<evidence type="ECO:0000256" key="1">
    <source>
        <dbReference type="SAM" id="MobiDB-lite"/>
    </source>
</evidence>
<dbReference type="RefSeq" id="WP_143232475.1">
    <property type="nucleotide sequence ID" value="NZ_BOMU01000050.1"/>
</dbReference>